<keyword evidence="9" id="KW-0520">NAD</keyword>
<evidence type="ECO:0000256" key="8">
    <source>
        <dbReference type="ARBA" id="ARBA00022840"/>
    </source>
</evidence>
<keyword evidence="7" id="KW-0547">Nucleotide-binding</keyword>
<dbReference type="EC" id="2.7.7.18" evidence="3"/>
<evidence type="ECO:0000259" key="11">
    <source>
        <dbReference type="Pfam" id="PF01467"/>
    </source>
</evidence>
<organism evidence="12 13">
    <name type="scientific">Thermotalea metallivorans</name>
    <dbReference type="NCBI Taxonomy" id="520762"/>
    <lineage>
        <taxon>Bacteria</taxon>
        <taxon>Bacillati</taxon>
        <taxon>Bacillota</taxon>
        <taxon>Clostridia</taxon>
        <taxon>Peptostreptococcales</taxon>
        <taxon>Thermotaleaceae</taxon>
        <taxon>Thermotalea</taxon>
    </lineage>
</organism>
<evidence type="ECO:0000256" key="10">
    <source>
        <dbReference type="ARBA" id="ARBA00048721"/>
    </source>
</evidence>
<keyword evidence="13" id="KW-1185">Reference proteome</keyword>
<dbReference type="PANTHER" id="PTHR39321:SF3">
    <property type="entry name" value="PHOSPHOPANTETHEINE ADENYLYLTRANSFERASE"/>
    <property type="match status" value="1"/>
</dbReference>
<keyword evidence="8" id="KW-0067">ATP-binding</keyword>
<name>A0A140LAV7_9FIRM</name>
<keyword evidence="4" id="KW-0662">Pyridine nucleotide biosynthesis</keyword>
<dbReference type="GO" id="GO:0009435">
    <property type="term" value="P:NAD+ biosynthetic process"/>
    <property type="evidence" value="ECO:0007669"/>
    <property type="project" value="InterPro"/>
</dbReference>
<dbReference type="InterPro" id="IPR004821">
    <property type="entry name" value="Cyt_trans-like"/>
</dbReference>
<dbReference type="SUPFAM" id="SSF48371">
    <property type="entry name" value="ARM repeat"/>
    <property type="match status" value="1"/>
</dbReference>
<evidence type="ECO:0000256" key="9">
    <source>
        <dbReference type="ARBA" id="ARBA00023027"/>
    </source>
</evidence>
<sequence length="1634" mass="190280">MTHLLSGALYEQIANALMHTDFLHRLSLQPKMIKKYIKDPLFMEQIERMVAMKTYTCQAVLKLCEDMMMEIAEGDAPEDWLEYIFQYALSRSFPEAVEIEILERLEKPCLLYLQVLRVVSVFQKSSQDGTWQSMYPLELLTEEEEGELEHPEEYKTFKKVFDEEYIYEMMKLSYEVKGYSTLDHICGVHYLALHIGRQLKKAGAPIDLGRVSGAAAGHDIGKYGCRGLEVKRVPYLHYYYTGEWFKKHNIVYIRNVAINHSTWDLELENLSLESLILIYCDFRVKKKDGKKEGSGMHIFDLKESFDVVLEKLDNVDAAKEQRYRRVYAKLKDFEDYMLHLGIELEVGKEKKEFLGKREGQKNYALMQGKEIVENLKYLAIHHNIGLMYMLRDESSLNSILEIARSEVELNHLRGYLNVIEEYSTYLTQKQKLITIQFLYELLIHPEDDIRRQCGELMGALIALFDEEYRKEVPKDVQLKPAEILGEELFGKYLQLILYPDQKIIPLHRRWIGYNLSNFISSVFSHCRQGQRKEYTKTLLQYYENGMPEDVNVKLYLSEGIKHIPVSCCEDGQIGALADFIETLLQSEEDILRISALDAMGYLYDRLKKNHCFTENLKQRLMKYLDASEVAAENYKKLKLAEKLGVGKNQIEVLRKRNGMDRKKISDIFLSNLKTATHWIVKKAQVDFILDYTLEYEMGTGLHTAMHYCNLLKVSASQSVRRRAGEALIRIAPHLSLEQRNDIAVELLRALEIEGYQFTKYIPNYLGRLILYLQPVELDEILDDLIEKIKQSGPQINSLLLQTVGIAIEHYPKYRELFREEEGAYHNRLIRMLGILLNGLVNYNQQTKQVAFRVIGKDIFGSKHLDLDQKYHIFRLAAKKVLTLLSDTAEDKELMFLNSAAGLNHIYRFISDCKFYQGDVFLQVQEKIAFFPGTFDPFTLSHKEIAKAIRDLGYEVYLAVDEFSWSKRTQPNLIRRNIIKMSIADELGIYLYPEDLPTNIANPMDLQKLRENFPQGDVHIVVGSDVVLNASAYREKKEPHSIHTFPHIVFDRRNGNDIEGEDYDLQEALKEIMGKIVRLSLPPQYEDISSTQIRNYIDENRDISKLTDPLVQKFIYEKGLYRREPQYKTLMEAKSVSVEIVEVEDFTSQLFRELSGQFCQNPEEAFLRFHDLYEKLSPKLLLLRSMGRQGKILGFSAFHWVRSSMLYKEFKNEAISDHIRRNAIGRILVIDGIFAGVQENFENLEQVLLTETLAYCLAKDYNYAVFKNTIDRHVPPRLYETLLLQGFVPLQDENNTILAVDMTTPCTLSLEIESVMKEPFRSNEEVKKAIYRSRKRLQEAMTRLYPGNLVLSFDRTMMYENLIKKICDINGVPTTPLTPRKLGTMMCVPFGMVLHGSIIPNTVTKSLHTDRLFASDMKTYCTGAYPYYLSLENQVRMIRSFNRPVILVDDILVQGYRLKALDPLLKRENVPVEKVLVGILSDRGKELMDMQNREVDCAYYIPRLRVWVNESLLYPFIGGDTLWRGYYPERNLIPSVNFILPYTYPGFIKGTSKEAIYNLSEVCLENAMDMIATIEREYQKIHERKFTLAHLGEVFVSPRYPDHGRDMYYDINLHPSHYLKNDIEHLQRLKRMCLE</sequence>
<evidence type="ECO:0000256" key="5">
    <source>
        <dbReference type="ARBA" id="ARBA00022679"/>
    </source>
</evidence>
<evidence type="ECO:0000256" key="1">
    <source>
        <dbReference type="ARBA" id="ARBA00002324"/>
    </source>
</evidence>
<evidence type="ECO:0000256" key="7">
    <source>
        <dbReference type="ARBA" id="ARBA00022741"/>
    </source>
</evidence>
<evidence type="ECO:0000313" key="12">
    <source>
        <dbReference type="EMBL" id="KXG77682.1"/>
    </source>
</evidence>
<dbReference type="RefSeq" id="WP_068554596.1">
    <property type="nucleotide sequence ID" value="NZ_LOEE01000012.1"/>
</dbReference>
<dbReference type="Pfam" id="PF01467">
    <property type="entry name" value="CTP_transf_like"/>
    <property type="match status" value="1"/>
</dbReference>
<comment type="caution">
    <text evidence="12">The sequence shown here is derived from an EMBL/GenBank/DDBJ whole genome shotgun (WGS) entry which is preliminary data.</text>
</comment>
<dbReference type="EMBL" id="LOEE01000012">
    <property type="protein sequence ID" value="KXG77682.1"/>
    <property type="molecule type" value="Genomic_DNA"/>
</dbReference>
<reference evidence="12 13" key="1">
    <citation type="submission" date="2015-12" db="EMBL/GenBank/DDBJ databases">
        <title>Draft genome sequence of the thermoanaerobe Thermotalea metallivorans, an isolate from the runoff channel of the Great Artesian Basin, Australia.</title>
        <authorList>
            <person name="Patel B.K."/>
        </authorList>
    </citation>
    <scope>NUCLEOTIDE SEQUENCE [LARGE SCALE GENOMIC DNA]</scope>
    <source>
        <strain evidence="12 13">B2-1</strain>
    </source>
</reference>
<evidence type="ECO:0000313" key="13">
    <source>
        <dbReference type="Proteomes" id="UP000070456"/>
    </source>
</evidence>
<dbReference type="SUPFAM" id="SSF52374">
    <property type="entry name" value="Nucleotidylyl transferase"/>
    <property type="match status" value="1"/>
</dbReference>
<keyword evidence="6" id="KW-0548">Nucleotidyltransferase</keyword>
<proteinExistence type="predicted"/>
<dbReference type="OrthoDB" id="1703792at2"/>
<comment type="pathway">
    <text evidence="2">Cofactor biosynthesis; NAD(+) biosynthesis; deamido-NAD(+) from nicotinate D-ribonucleotide: step 1/1.</text>
</comment>
<evidence type="ECO:0000256" key="2">
    <source>
        <dbReference type="ARBA" id="ARBA00005019"/>
    </source>
</evidence>
<dbReference type="InterPro" id="IPR014729">
    <property type="entry name" value="Rossmann-like_a/b/a_fold"/>
</dbReference>
<evidence type="ECO:0000256" key="4">
    <source>
        <dbReference type="ARBA" id="ARBA00022642"/>
    </source>
</evidence>
<gene>
    <name evidence="12" type="ORF">AN619_04120</name>
</gene>
<dbReference type="GO" id="GO:0004515">
    <property type="term" value="F:nicotinate-nucleotide adenylyltransferase activity"/>
    <property type="evidence" value="ECO:0007669"/>
    <property type="project" value="UniProtKB-EC"/>
</dbReference>
<dbReference type="InterPro" id="IPR016024">
    <property type="entry name" value="ARM-type_fold"/>
</dbReference>
<keyword evidence="5" id="KW-0808">Transferase</keyword>
<feature type="domain" description="Cytidyltransferase-like" evidence="11">
    <location>
        <begin position="929"/>
        <end position="1094"/>
    </location>
</feature>
<comment type="catalytic activity">
    <reaction evidence="10">
        <text>nicotinate beta-D-ribonucleotide + ATP + H(+) = deamido-NAD(+) + diphosphate</text>
        <dbReference type="Rhea" id="RHEA:22860"/>
        <dbReference type="ChEBI" id="CHEBI:15378"/>
        <dbReference type="ChEBI" id="CHEBI:30616"/>
        <dbReference type="ChEBI" id="CHEBI:33019"/>
        <dbReference type="ChEBI" id="CHEBI:57502"/>
        <dbReference type="ChEBI" id="CHEBI:58437"/>
        <dbReference type="EC" id="2.7.7.18"/>
    </reaction>
</comment>
<dbReference type="Proteomes" id="UP000070456">
    <property type="component" value="Unassembled WGS sequence"/>
</dbReference>
<evidence type="ECO:0000256" key="6">
    <source>
        <dbReference type="ARBA" id="ARBA00022695"/>
    </source>
</evidence>
<protein>
    <recommendedName>
        <fullName evidence="3">nicotinate-nucleotide adenylyltransferase</fullName>
        <ecNumber evidence="3">2.7.7.18</ecNumber>
    </recommendedName>
</protein>
<comment type="function">
    <text evidence="1">Catalyzes the reversible adenylation of nicotinate mononucleotide (NaMN) to nicotinic acid adenine dinucleotide (NaAD).</text>
</comment>
<dbReference type="PANTHER" id="PTHR39321">
    <property type="entry name" value="NICOTINATE-NUCLEOTIDE ADENYLYLTRANSFERASE-RELATED"/>
    <property type="match status" value="1"/>
</dbReference>
<dbReference type="GO" id="GO:0005524">
    <property type="term" value="F:ATP binding"/>
    <property type="evidence" value="ECO:0007669"/>
    <property type="project" value="UniProtKB-KW"/>
</dbReference>
<accession>A0A140LAV7</accession>
<dbReference type="PATRIC" id="fig|520762.4.peg.466"/>
<dbReference type="STRING" id="520762.AN619_04120"/>
<evidence type="ECO:0000256" key="3">
    <source>
        <dbReference type="ARBA" id="ARBA00012389"/>
    </source>
</evidence>
<dbReference type="InterPro" id="IPR005248">
    <property type="entry name" value="NadD/NMNAT"/>
</dbReference>
<dbReference type="Gene3D" id="3.40.50.620">
    <property type="entry name" value="HUPs"/>
    <property type="match status" value="1"/>
</dbReference>
<dbReference type="SUPFAM" id="SSF109604">
    <property type="entry name" value="HD-domain/PDEase-like"/>
    <property type="match status" value="1"/>
</dbReference>